<dbReference type="PANTHER" id="PTHR43581">
    <property type="entry name" value="ATP/GTP PHOSPHATASE"/>
    <property type="match status" value="1"/>
</dbReference>
<dbReference type="CDD" id="cd00267">
    <property type="entry name" value="ABC_ATPase"/>
    <property type="match status" value="1"/>
</dbReference>
<dbReference type="InterPro" id="IPR027417">
    <property type="entry name" value="P-loop_NTPase"/>
</dbReference>
<organism evidence="2 3">
    <name type="scientific">Escherichia coli</name>
    <dbReference type="NCBI Taxonomy" id="562"/>
    <lineage>
        <taxon>Bacteria</taxon>
        <taxon>Pseudomonadati</taxon>
        <taxon>Pseudomonadota</taxon>
        <taxon>Gammaproteobacteria</taxon>
        <taxon>Enterobacterales</taxon>
        <taxon>Enterobacteriaceae</taxon>
        <taxon>Escherichia</taxon>
    </lineage>
</organism>
<dbReference type="AlphaFoldDB" id="A0A7L7E9E6"/>
<keyword evidence="2" id="KW-0067">ATP-binding</keyword>
<reference evidence="2 3" key="1">
    <citation type="submission" date="2020-06" db="EMBL/GenBank/DDBJ databases">
        <title>REHAB project genomes.</title>
        <authorList>
            <person name="Shaw L.P."/>
        </authorList>
    </citation>
    <scope>NUCLEOTIDE SEQUENCE [LARGE SCALE GENOMIC DNA]</scope>
    <source>
        <strain evidence="2 3">RHB10-C12</strain>
    </source>
</reference>
<dbReference type="Pfam" id="PF13304">
    <property type="entry name" value="AAA_21"/>
    <property type="match status" value="1"/>
</dbReference>
<protein>
    <submittedName>
        <fullName evidence="2">ATP-binding protein</fullName>
    </submittedName>
</protein>
<keyword evidence="2" id="KW-0547">Nucleotide-binding</keyword>
<evidence type="ECO:0000313" key="2">
    <source>
        <dbReference type="EMBL" id="QMO39580.1"/>
    </source>
</evidence>
<dbReference type="InterPro" id="IPR003959">
    <property type="entry name" value="ATPase_AAA_core"/>
</dbReference>
<evidence type="ECO:0000313" key="3">
    <source>
        <dbReference type="Proteomes" id="UP000514754"/>
    </source>
</evidence>
<dbReference type="Proteomes" id="UP000514754">
    <property type="component" value="Chromosome"/>
</dbReference>
<feature type="domain" description="ATPase AAA-type core" evidence="1">
    <location>
        <begin position="26"/>
        <end position="389"/>
    </location>
</feature>
<dbReference type="PANTHER" id="PTHR43581:SF2">
    <property type="entry name" value="EXCINUCLEASE ATPASE SUBUNIT"/>
    <property type="match status" value="1"/>
</dbReference>
<dbReference type="InterPro" id="IPR051396">
    <property type="entry name" value="Bact_Antivir_Def_Nuclease"/>
</dbReference>
<sequence>MSKISSFKAWGIWGYKDISLSFNKDMNFLIGSNGAGKTTVINIICALLSVDVKQMYLLSFSRAIVSLYGNHVIMVAKNGDGNMTYSIYTEQGVISEYELSNDEYDFLLEGRVMELKVMVSKISQLSLIPLSRKGRGDNDEHDYFNNEGSDPVDEKLNAIKSALISKFSRQSQAYNRIASNFQKSIFNKLLDVPSENSIFEFNSKIDIEKEASSLHEMLSFMNENKSNYDSSRLDYYLKRLKDVSERDGSGPMSLTDFGVMYNAWRTRSLIADYEILKKKKIEIFRSRDDFFEVFRMFFQNGKTLLLSKKNELVMRTEGGTIGLDKLSSGEKQMIILLGEIYLNDNKDIIYIADEPEVSLHVTWQDKIVDALVKINPKAQFILATHSPDIIGRRRESAIRV</sequence>
<evidence type="ECO:0000259" key="1">
    <source>
        <dbReference type="Pfam" id="PF13304"/>
    </source>
</evidence>
<gene>
    <name evidence="2" type="ORF">HVW43_04400</name>
</gene>
<dbReference type="RefSeq" id="WP_089644767.1">
    <property type="nucleotide sequence ID" value="NZ_BFGN01000062.1"/>
</dbReference>
<dbReference type="GO" id="GO:0005524">
    <property type="term" value="F:ATP binding"/>
    <property type="evidence" value="ECO:0007669"/>
    <property type="project" value="UniProtKB-KW"/>
</dbReference>
<name>A0A7L7E9E6_ECOLX</name>
<accession>A0A7L7E9E6</accession>
<dbReference type="SUPFAM" id="SSF52540">
    <property type="entry name" value="P-loop containing nucleoside triphosphate hydrolases"/>
    <property type="match status" value="1"/>
</dbReference>
<dbReference type="GO" id="GO:0016887">
    <property type="term" value="F:ATP hydrolysis activity"/>
    <property type="evidence" value="ECO:0007669"/>
    <property type="project" value="InterPro"/>
</dbReference>
<dbReference type="EMBL" id="CP057906">
    <property type="protein sequence ID" value="QMO39580.1"/>
    <property type="molecule type" value="Genomic_DNA"/>
</dbReference>
<proteinExistence type="predicted"/>
<dbReference type="Gene3D" id="3.40.50.300">
    <property type="entry name" value="P-loop containing nucleotide triphosphate hydrolases"/>
    <property type="match status" value="1"/>
</dbReference>